<dbReference type="RefSeq" id="WP_379796196.1">
    <property type="nucleotide sequence ID" value="NZ_JBHSFY010000003.1"/>
</dbReference>
<dbReference type="SUPFAM" id="SSF53756">
    <property type="entry name" value="UDP-Glycosyltransferase/glycogen phosphorylase"/>
    <property type="match status" value="1"/>
</dbReference>
<evidence type="ECO:0000313" key="3">
    <source>
        <dbReference type="EMBL" id="MFC4476711.1"/>
    </source>
</evidence>
<keyword evidence="4" id="KW-1185">Reference proteome</keyword>
<dbReference type="InterPro" id="IPR051199">
    <property type="entry name" value="LPS_LOS_Heptosyltrfase"/>
</dbReference>
<accession>A0ABV8Z9L4</accession>
<dbReference type="CDD" id="cd03789">
    <property type="entry name" value="GT9_LPS_heptosyltransferase"/>
    <property type="match status" value="1"/>
</dbReference>
<dbReference type="Gene3D" id="3.40.50.2000">
    <property type="entry name" value="Glycogen Phosphorylase B"/>
    <property type="match status" value="2"/>
</dbReference>
<protein>
    <submittedName>
        <fullName evidence="3">Glycosyltransferase family 9 protein</fullName>
    </submittedName>
</protein>
<sequence>MSVLSKINVHRRSIMRNLTRNVGKTNMQDDFILVDKSEIKKVLICRPNGRLGNLLLITPLVQEVSEMFPNCKIDLFVKGTLAPIIFEKYDTVDKIIHLPKKPFKSLLAYSKVWISLKRTPYDLAINVDQNSSSGRLAVQFSNAKYKFFGDSNEEEIEHKSDFEHIAKYPVYNFRNYLSKLRLPTNSNKIIAPLELKLSASEIAEGRKILSELTNNDKKTICIFTYATGTKCLSEEWWEKFYSQLTSEYKDYNIVEILPVENVSQIGFKAPTFYSKDIREIGSVIANADLFIGADSGIMHLSSSVHTPTIGLFSVSNLKKYEPYDNCSIGIDVNLYTKKQYIKTINSILNNGRLNFYSRAI</sequence>
<dbReference type="InterPro" id="IPR002201">
    <property type="entry name" value="Glyco_trans_9"/>
</dbReference>
<name>A0ABV8Z9L4_9FLAO</name>
<evidence type="ECO:0000313" key="4">
    <source>
        <dbReference type="Proteomes" id="UP001596003"/>
    </source>
</evidence>
<evidence type="ECO:0000256" key="1">
    <source>
        <dbReference type="ARBA" id="ARBA00022676"/>
    </source>
</evidence>
<keyword evidence="2" id="KW-0808">Transferase</keyword>
<reference evidence="4" key="1">
    <citation type="journal article" date="2019" name="Int. J. Syst. Evol. Microbiol.">
        <title>The Global Catalogue of Microorganisms (GCM) 10K type strain sequencing project: providing services to taxonomists for standard genome sequencing and annotation.</title>
        <authorList>
            <consortium name="The Broad Institute Genomics Platform"/>
            <consortium name="The Broad Institute Genome Sequencing Center for Infectious Disease"/>
            <person name="Wu L."/>
            <person name="Ma J."/>
        </authorList>
    </citation>
    <scope>NUCLEOTIDE SEQUENCE [LARGE SCALE GENOMIC DNA]</scope>
    <source>
        <strain evidence="4">NBRC 103627</strain>
    </source>
</reference>
<comment type="caution">
    <text evidence="3">The sequence shown here is derived from an EMBL/GenBank/DDBJ whole genome shotgun (WGS) entry which is preliminary data.</text>
</comment>
<dbReference type="EMBL" id="JBHSFY010000003">
    <property type="protein sequence ID" value="MFC4476711.1"/>
    <property type="molecule type" value="Genomic_DNA"/>
</dbReference>
<proteinExistence type="predicted"/>
<dbReference type="Pfam" id="PF01075">
    <property type="entry name" value="Glyco_transf_9"/>
    <property type="match status" value="1"/>
</dbReference>
<dbReference type="PANTHER" id="PTHR30160">
    <property type="entry name" value="TETRAACYLDISACCHARIDE 4'-KINASE-RELATED"/>
    <property type="match status" value="1"/>
</dbReference>
<evidence type="ECO:0000256" key="2">
    <source>
        <dbReference type="ARBA" id="ARBA00022679"/>
    </source>
</evidence>
<keyword evidence="1" id="KW-0328">Glycosyltransferase</keyword>
<dbReference type="Proteomes" id="UP001596003">
    <property type="component" value="Unassembled WGS sequence"/>
</dbReference>
<organism evidence="3 4">
    <name type="scientific">Flavobacterium chungangensis</name>
    <dbReference type="NCBI Taxonomy" id="2708132"/>
    <lineage>
        <taxon>Bacteria</taxon>
        <taxon>Pseudomonadati</taxon>
        <taxon>Bacteroidota</taxon>
        <taxon>Flavobacteriia</taxon>
        <taxon>Flavobacteriales</taxon>
        <taxon>Flavobacteriaceae</taxon>
        <taxon>Flavobacterium</taxon>
    </lineage>
</organism>
<gene>
    <name evidence="3" type="ORF">ACFO3N_06505</name>
</gene>